<dbReference type="Proteomes" id="UP000049685">
    <property type="component" value="Unassembled WGS sequence"/>
</dbReference>
<gene>
    <name evidence="1" type="ORF">UMC4404_32831</name>
</gene>
<reference evidence="2" key="1">
    <citation type="submission" date="2015-01" db="EMBL/GenBank/DDBJ databases">
        <authorList>
            <person name="Aslett A.Martin."/>
            <person name="De Silva Nishadi"/>
        </authorList>
    </citation>
    <scope>NUCLEOTIDE SEQUENCE [LARGE SCALE GENOMIC DNA]</scope>
    <source>
        <strain evidence="2">UMC4404</strain>
    </source>
</reference>
<evidence type="ECO:0000313" key="2">
    <source>
        <dbReference type="Proteomes" id="UP000049685"/>
    </source>
</evidence>
<proteinExistence type="predicted"/>
<protein>
    <submittedName>
        <fullName evidence="1">Uncharacterized protein</fullName>
    </submittedName>
</protein>
<evidence type="ECO:0000313" key="1">
    <source>
        <dbReference type="EMBL" id="CEN31409.1"/>
    </source>
</evidence>
<comment type="caution">
    <text evidence="1">The sequence shown here is derived from an EMBL/GenBank/DDBJ whole genome shotgun (WGS) entry which is preliminary data.</text>
</comment>
<dbReference type="EMBL" id="CDNY01000004">
    <property type="protein sequence ID" value="CEN31409.1"/>
    <property type="molecule type" value="Genomic_DNA"/>
</dbReference>
<dbReference type="AlphaFoldDB" id="A0A9P1P7X3"/>
<accession>A0A9P1P7X3</accession>
<name>A0A9P1P7X3_PARSO</name>
<dbReference type="RefSeq" id="WP_057558922.1">
    <property type="nucleotide sequence ID" value="NZ_CDNY01000004.1"/>
</dbReference>
<organism evidence="1 2">
    <name type="scientific">Paraclostridium sordellii</name>
    <name type="common">Clostridium sordellii</name>
    <dbReference type="NCBI Taxonomy" id="1505"/>
    <lineage>
        <taxon>Bacteria</taxon>
        <taxon>Bacillati</taxon>
        <taxon>Bacillota</taxon>
        <taxon>Clostridia</taxon>
        <taxon>Peptostreptococcales</taxon>
        <taxon>Peptostreptococcaceae</taxon>
        <taxon>Paraclostridium</taxon>
    </lineage>
</organism>
<sequence>MGIAKDKNTNCLFATYGKVCTHKNICDKEACSTRTLLKGYSNCVFLYSKEKAKEYFKENK</sequence>